<comment type="caution">
    <text evidence="1">The sequence shown here is derived from an EMBL/GenBank/DDBJ whole genome shotgun (WGS) entry which is preliminary data.</text>
</comment>
<evidence type="ECO:0000313" key="1">
    <source>
        <dbReference type="EMBL" id="KAK4041147.1"/>
    </source>
</evidence>
<organism evidence="1 2">
    <name type="scientific">Parachaetomium inaequale</name>
    <dbReference type="NCBI Taxonomy" id="2588326"/>
    <lineage>
        <taxon>Eukaryota</taxon>
        <taxon>Fungi</taxon>
        <taxon>Dikarya</taxon>
        <taxon>Ascomycota</taxon>
        <taxon>Pezizomycotina</taxon>
        <taxon>Sordariomycetes</taxon>
        <taxon>Sordariomycetidae</taxon>
        <taxon>Sordariales</taxon>
        <taxon>Chaetomiaceae</taxon>
        <taxon>Parachaetomium</taxon>
    </lineage>
</organism>
<keyword evidence="2" id="KW-1185">Reference proteome</keyword>
<protein>
    <submittedName>
        <fullName evidence="1">Uncharacterized protein</fullName>
    </submittedName>
</protein>
<dbReference type="InterPro" id="IPR043129">
    <property type="entry name" value="ATPase_NBD"/>
</dbReference>
<accession>A0AAN6PI33</accession>
<sequence length="248" mass="27638">MSVWASRQDLKGLFDPTVDAIVNLVKAQVDAVVGARNWLPKIIILVGGFSGNPYLISKLHQEIEEWNRHYNARGVEGRIRLQRIKGDDRILSVSRGCALYALRLHSADRSGGVISRVSQASYTVALRGGIRPAVQLITKGEDLPVDSPRRVRVDTASIGLHELEEGRNIGLVVHRQSESGVHPREGTITEKYCEIQWNEEGATALRDAMRDRRPVELGVALSAGRVLFDVYIGGVLQQRERDVLVRYE</sequence>
<dbReference type="SUPFAM" id="SSF53067">
    <property type="entry name" value="Actin-like ATPase domain"/>
    <property type="match status" value="1"/>
</dbReference>
<evidence type="ECO:0000313" key="2">
    <source>
        <dbReference type="Proteomes" id="UP001303115"/>
    </source>
</evidence>
<dbReference type="EMBL" id="MU854363">
    <property type="protein sequence ID" value="KAK4041147.1"/>
    <property type="molecule type" value="Genomic_DNA"/>
</dbReference>
<dbReference type="AlphaFoldDB" id="A0AAN6PI33"/>
<name>A0AAN6PI33_9PEZI</name>
<proteinExistence type="predicted"/>
<dbReference type="Proteomes" id="UP001303115">
    <property type="component" value="Unassembled WGS sequence"/>
</dbReference>
<reference evidence="2" key="1">
    <citation type="journal article" date="2023" name="Mol. Phylogenet. Evol.">
        <title>Genome-scale phylogeny and comparative genomics of the fungal order Sordariales.</title>
        <authorList>
            <person name="Hensen N."/>
            <person name="Bonometti L."/>
            <person name="Westerberg I."/>
            <person name="Brannstrom I.O."/>
            <person name="Guillou S."/>
            <person name="Cros-Aarteil S."/>
            <person name="Calhoun S."/>
            <person name="Haridas S."/>
            <person name="Kuo A."/>
            <person name="Mondo S."/>
            <person name="Pangilinan J."/>
            <person name="Riley R."/>
            <person name="LaButti K."/>
            <person name="Andreopoulos B."/>
            <person name="Lipzen A."/>
            <person name="Chen C."/>
            <person name="Yan M."/>
            <person name="Daum C."/>
            <person name="Ng V."/>
            <person name="Clum A."/>
            <person name="Steindorff A."/>
            <person name="Ohm R.A."/>
            <person name="Martin F."/>
            <person name="Silar P."/>
            <person name="Natvig D.O."/>
            <person name="Lalanne C."/>
            <person name="Gautier V."/>
            <person name="Ament-Velasquez S.L."/>
            <person name="Kruys A."/>
            <person name="Hutchinson M.I."/>
            <person name="Powell A.J."/>
            <person name="Barry K."/>
            <person name="Miller A.N."/>
            <person name="Grigoriev I.V."/>
            <person name="Debuchy R."/>
            <person name="Gladieux P."/>
            <person name="Hiltunen Thoren M."/>
            <person name="Johannesson H."/>
        </authorList>
    </citation>
    <scope>NUCLEOTIDE SEQUENCE [LARGE SCALE GENOMIC DNA]</scope>
    <source>
        <strain evidence="2">CBS 284.82</strain>
    </source>
</reference>
<gene>
    <name evidence="1" type="ORF">C8A01DRAFT_34880</name>
</gene>